<dbReference type="EC" id="1.13.11.5" evidence="2"/>
<dbReference type="Pfam" id="PF20510">
    <property type="entry name" value="HgmA_N"/>
    <property type="match status" value="1"/>
</dbReference>
<evidence type="ECO:0000256" key="6">
    <source>
        <dbReference type="ARBA" id="ARBA00023004"/>
    </source>
</evidence>
<dbReference type="UniPathway" id="UPA00139">
    <property type="reaction ID" value="UER00339"/>
</dbReference>
<dbReference type="GO" id="GO:0006559">
    <property type="term" value="P:L-phenylalanine catabolic process"/>
    <property type="evidence" value="ECO:0007669"/>
    <property type="project" value="UniProtKB-UniPathway"/>
</dbReference>
<dbReference type="InterPro" id="IPR011051">
    <property type="entry name" value="RmlC_Cupin_sf"/>
</dbReference>
<organism evidence="8 9">
    <name type="scientific">Coptis chinensis</name>
    <dbReference type="NCBI Taxonomy" id="261450"/>
    <lineage>
        <taxon>Eukaryota</taxon>
        <taxon>Viridiplantae</taxon>
        <taxon>Streptophyta</taxon>
        <taxon>Embryophyta</taxon>
        <taxon>Tracheophyta</taxon>
        <taxon>Spermatophyta</taxon>
        <taxon>Magnoliopsida</taxon>
        <taxon>Ranunculales</taxon>
        <taxon>Ranunculaceae</taxon>
        <taxon>Coptidoideae</taxon>
        <taxon>Coptis</taxon>
    </lineage>
</organism>
<reference evidence="8 9" key="1">
    <citation type="submission" date="2020-10" db="EMBL/GenBank/DDBJ databases">
        <title>The Coptis chinensis genome and diversification of protoberbering-type alkaloids.</title>
        <authorList>
            <person name="Wang B."/>
            <person name="Shu S."/>
            <person name="Song C."/>
            <person name="Liu Y."/>
        </authorList>
    </citation>
    <scope>NUCLEOTIDE SEQUENCE [LARGE SCALE GENOMIC DNA]</scope>
    <source>
        <strain evidence="8">HL-2020</strain>
        <tissue evidence="8">Leaf</tissue>
    </source>
</reference>
<dbReference type="GO" id="GO:0005737">
    <property type="term" value="C:cytoplasm"/>
    <property type="evidence" value="ECO:0007669"/>
    <property type="project" value="TreeGrafter"/>
</dbReference>
<dbReference type="OrthoDB" id="1689029at2759"/>
<evidence type="ECO:0000259" key="7">
    <source>
        <dbReference type="Pfam" id="PF20510"/>
    </source>
</evidence>
<dbReference type="InterPro" id="IPR046452">
    <property type="entry name" value="HgmA_N"/>
</dbReference>
<dbReference type="PANTHER" id="PTHR11056">
    <property type="entry name" value="HOMOGENTISATE 1,2-DIOXYGENASE"/>
    <property type="match status" value="1"/>
</dbReference>
<dbReference type="GO" id="GO:0046872">
    <property type="term" value="F:metal ion binding"/>
    <property type="evidence" value="ECO:0007669"/>
    <property type="project" value="UniProtKB-KW"/>
</dbReference>
<dbReference type="InterPro" id="IPR005708">
    <property type="entry name" value="Homogentis_dOase"/>
</dbReference>
<dbReference type="EMBL" id="JADFTS010000005">
    <property type="protein sequence ID" value="KAF9604657.1"/>
    <property type="molecule type" value="Genomic_DNA"/>
</dbReference>
<proteinExistence type="predicted"/>
<evidence type="ECO:0000256" key="3">
    <source>
        <dbReference type="ARBA" id="ARBA00022723"/>
    </source>
</evidence>
<comment type="caution">
    <text evidence="8">The sequence shown here is derived from an EMBL/GenBank/DDBJ whole genome shotgun (WGS) entry which is preliminary data.</text>
</comment>
<name>A0A835LTU2_9MAGN</name>
<evidence type="ECO:0000256" key="2">
    <source>
        <dbReference type="ARBA" id="ARBA00013127"/>
    </source>
</evidence>
<dbReference type="GO" id="GO:0004411">
    <property type="term" value="F:homogentisate 1,2-dioxygenase activity"/>
    <property type="evidence" value="ECO:0007669"/>
    <property type="project" value="UniProtKB-EC"/>
</dbReference>
<evidence type="ECO:0000256" key="4">
    <source>
        <dbReference type="ARBA" id="ARBA00022964"/>
    </source>
</evidence>
<accession>A0A835LTU2</accession>
<gene>
    <name evidence="8" type="ORF">IFM89_008988</name>
</gene>
<keyword evidence="3" id="KW-0479">Metal-binding</keyword>
<dbReference type="AlphaFoldDB" id="A0A835LTU2"/>
<dbReference type="PANTHER" id="PTHR11056:SF0">
    <property type="entry name" value="HOMOGENTISATE 1,2-DIOXYGENASE"/>
    <property type="match status" value="1"/>
</dbReference>
<comment type="pathway">
    <text evidence="1">Amino-acid degradation; L-phenylalanine degradation; acetoacetate and fumarate from L-phenylalanine: step 4/6.</text>
</comment>
<protein>
    <recommendedName>
        <fullName evidence="2">homogentisate 1,2-dioxygenase</fullName>
        <ecNumber evidence="2">1.13.11.5</ecNumber>
    </recommendedName>
</protein>
<sequence length="126" mass="14384">MKPFLLPSILRYGLYAEQISGTSFTAPRKSNQRSWLYRIKPSVTHEPFKPRVPSHEKLVSEFNQTNSFANPTQLYWKPVEIPDSPTDFIDGLFTMCGAGSSFLRHGYDIHMYTANKSMENSAFCKG</sequence>
<evidence type="ECO:0000313" key="9">
    <source>
        <dbReference type="Proteomes" id="UP000631114"/>
    </source>
</evidence>
<keyword evidence="9" id="KW-1185">Reference proteome</keyword>
<keyword evidence="6" id="KW-0408">Iron</keyword>
<dbReference type="Proteomes" id="UP000631114">
    <property type="component" value="Unassembled WGS sequence"/>
</dbReference>
<dbReference type="GO" id="GO:0006570">
    <property type="term" value="P:tyrosine metabolic process"/>
    <property type="evidence" value="ECO:0007669"/>
    <property type="project" value="InterPro"/>
</dbReference>
<evidence type="ECO:0000313" key="8">
    <source>
        <dbReference type="EMBL" id="KAF9604657.1"/>
    </source>
</evidence>
<evidence type="ECO:0000256" key="5">
    <source>
        <dbReference type="ARBA" id="ARBA00023002"/>
    </source>
</evidence>
<keyword evidence="4" id="KW-0223">Dioxygenase</keyword>
<keyword evidence="5" id="KW-0560">Oxidoreductase</keyword>
<feature type="domain" description="Homogentisate 1,2-dioxygenase N-terminal" evidence="7">
    <location>
        <begin position="7"/>
        <end position="125"/>
    </location>
</feature>
<dbReference type="SUPFAM" id="SSF51182">
    <property type="entry name" value="RmlC-like cupins"/>
    <property type="match status" value="1"/>
</dbReference>
<evidence type="ECO:0000256" key="1">
    <source>
        <dbReference type="ARBA" id="ARBA00004704"/>
    </source>
</evidence>